<sequence>MKRENLIETELKLPLIQLNVPATPSAYPRESFEGHFIKKLLEGLKQSDSSESLFHLEMVGRLSEFLCEKLGKSTRETSEIGLFARLHDIGKIGIPREILNKRGRLTSQEFDVMKKHTDIGYYLLEGLKVSQEGLEIIKYHHEKWDGTGYYGLEEENIPQSARIVAIADVYDALRMERPYKNAFTHEEALEIILGDRGTHFDPEITDIFSHYEEEIENMYEAINVYTKADKNGKSVA</sequence>
<dbReference type="RefSeq" id="WP_281836697.1">
    <property type="nucleotide sequence ID" value="NZ_BSDY01000014.1"/>
</dbReference>
<dbReference type="SUPFAM" id="SSF109604">
    <property type="entry name" value="HD-domain/PDEase-like"/>
    <property type="match status" value="1"/>
</dbReference>
<comment type="caution">
    <text evidence="2">The sequence shown here is derived from an EMBL/GenBank/DDBJ whole genome shotgun (WGS) entry which is preliminary data.</text>
</comment>
<dbReference type="InterPro" id="IPR003607">
    <property type="entry name" value="HD/PDEase_dom"/>
</dbReference>
<evidence type="ECO:0000313" key="2">
    <source>
        <dbReference type="EMBL" id="GLI57201.1"/>
    </source>
</evidence>
<organism evidence="2 3">
    <name type="scientific">Propionigenium maris DSM 9537</name>
    <dbReference type="NCBI Taxonomy" id="1123000"/>
    <lineage>
        <taxon>Bacteria</taxon>
        <taxon>Fusobacteriati</taxon>
        <taxon>Fusobacteriota</taxon>
        <taxon>Fusobacteriia</taxon>
        <taxon>Fusobacteriales</taxon>
        <taxon>Fusobacteriaceae</taxon>
        <taxon>Propionigenium</taxon>
    </lineage>
</organism>
<dbReference type="CDD" id="cd00077">
    <property type="entry name" value="HDc"/>
    <property type="match status" value="1"/>
</dbReference>
<dbReference type="PANTHER" id="PTHR45228">
    <property type="entry name" value="CYCLIC DI-GMP PHOSPHODIESTERASE TM_0186-RELATED"/>
    <property type="match status" value="1"/>
</dbReference>
<dbReference type="AlphaFoldDB" id="A0A9W6GNZ5"/>
<keyword evidence="3" id="KW-1185">Reference proteome</keyword>
<dbReference type="Proteomes" id="UP001144471">
    <property type="component" value="Unassembled WGS sequence"/>
</dbReference>
<name>A0A9W6GNZ5_9FUSO</name>
<dbReference type="SMART" id="SM00471">
    <property type="entry name" value="HDc"/>
    <property type="match status" value="1"/>
</dbReference>
<evidence type="ECO:0000313" key="3">
    <source>
        <dbReference type="Proteomes" id="UP001144471"/>
    </source>
</evidence>
<dbReference type="PANTHER" id="PTHR45228:SF8">
    <property type="entry name" value="TWO-COMPONENT RESPONSE REGULATOR-RELATED"/>
    <property type="match status" value="1"/>
</dbReference>
<dbReference type="EMBL" id="BSDY01000014">
    <property type="protein sequence ID" value="GLI57201.1"/>
    <property type="molecule type" value="Genomic_DNA"/>
</dbReference>
<accession>A0A9W6GNZ5</accession>
<dbReference type="Pfam" id="PF13487">
    <property type="entry name" value="HD_5"/>
    <property type="match status" value="1"/>
</dbReference>
<dbReference type="Gene3D" id="1.10.3210.10">
    <property type="entry name" value="Hypothetical protein af1432"/>
    <property type="match status" value="1"/>
</dbReference>
<dbReference type="InterPro" id="IPR052020">
    <property type="entry name" value="Cyclic_di-GMP/3'3'-cGAMP_PDE"/>
</dbReference>
<evidence type="ECO:0000259" key="1">
    <source>
        <dbReference type="PROSITE" id="PS51832"/>
    </source>
</evidence>
<proteinExistence type="predicted"/>
<dbReference type="InterPro" id="IPR037522">
    <property type="entry name" value="HD_GYP_dom"/>
</dbReference>
<gene>
    <name evidence="2" type="ORF">PM10SUCC1_27150</name>
</gene>
<protein>
    <recommendedName>
        <fullName evidence="1">HD-GYP domain-containing protein</fullName>
    </recommendedName>
</protein>
<reference evidence="2" key="1">
    <citation type="submission" date="2022-12" db="EMBL/GenBank/DDBJ databases">
        <title>Reference genome sequencing for broad-spectrum identification of bacterial and archaeal isolates by mass spectrometry.</title>
        <authorList>
            <person name="Sekiguchi Y."/>
            <person name="Tourlousse D.M."/>
        </authorList>
    </citation>
    <scope>NUCLEOTIDE SEQUENCE</scope>
    <source>
        <strain evidence="2">10succ1</strain>
    </source>
</reference>
<dbReference type="PROSITE" id="PS51832">
    <property type="entry name" value="HD_GYP"/>
    <property type="match status" value="1"/>
</dbReference>
<feature type="domain" description="HD-GYP" evidence="1">
    <location>
        <begin position="30"/>
        <end position="224"/>
    </location>
</feature>